<dbReference type="InterPro" id="IPR044861">
    <property type="entry name" value="IPNS-like_FE2OG_OXY"/>
</dbReference>
<evidence type="ECO:0000313" key="4">
    <source>
        <dbReference type="EMBL" id="CAL1157717.1"/>
    </source>
</evidence>
<dbReference type="InterPro" id="IPR026992">
    <property type="entry name" value="DIOX_N"/>
</dbReference>
<dbReference type="PROSITE" id="PS51471">
    <property type="entry name" value="FE2OG_OXY"/>
    <property type="match status" value="1"/>
</dbReference>
<comment type="caution">
    <text evidence="3">The sequence shown here is derived from an EMBL/GenBank/DDBJ whole genome shotgun (WGS) entry which is preliminary data.</text>
</comment>
<dbReference type="Gene3D" id="2.60.120.330">
    <property type="entry name" value="B-lactam Antibiotic, Isopenicillin N Synthase, Chain"/>
    <property type="match status" value="1"/>
</dbReference>
<dbReference type="AlphaFoldDB" id="A0A9P1D4R6"/>
<accession>A0A9P1D4R6</accession>
<protein>
    <submittedName>
        <fullName evidence="5">ADP-ribosylation factor</fullName>
    </submittedName>
</protein>
<sequence>LPNHCHSFSRNATINMADDENLRRVNVAQLLAATSAEDAAVQQLRSACQETGFFLVTGHSLPNELLDRIFAVSRRFFELPEEEKMKHTSSEKTGWRGFNPFGSGQNCSLASKRPEVKETFYCGEPPTAEEGIAAPPVEDFYQELRAYHTALLELSRSLLRGLSLALHLAPEHLEKIAFQKPVAKVLLARYPPTDEGDLSCGEHTDCGFLTLVCQDSSEAQGLQVKRPDGSWLSVKTDRYTPVANLGDLAQRWSNDTFRSSWHRVMNLSRQPRFSVVFFNNMDEAADVECLESCVTVERPKKYSKITCGAYVAMKMKEMRTQLQS</sequence>
<reference evidence="4" key="2">
    <citation type="submission" date="2024-04" db="EMBL/GenBank/DDBJ databases">
        <authorList>
            <person name="Chen Y."/>
            <person name="Shah S."/>
            <person name="Dougan E. K."/>
            <person name="Thang M."/>
            <person name="Chan C."/>
        </authorList>
    </citation>
    <scope>NUCLEOTIDE SEQUENCE [LARGE SCALE GENOMIC DNA]</scope>
</reference>
<dbReference type="PANTHER" id="PTHR47990">
    <property type="entry name" value="2-OXOGLUTARATE (2OG) AND FE(II)-DEPENDENT OXYGENASE SUPERFAMILY PROTEIN-RELATED"/>
    <property type="match status" value="1"/>
</dbReference>
<dbReference type="Pfam" id="PF14226">
    <property type="entry name" value="DIOX_N"/>
    <property type="match status" value="1"/>
</dbReference>
<dbReference type="Proteomes" id="UP001152797">
    <property type="component" value="Unassembled WGS sequence"/>
</dbReference>
<dbReference type="EMBL" id="CAMXCT020003415">
    <property type="protein sequence ID" value="CAL1157717.1"/>
    <property type="molecule type" value="Genomic_DNA"/>
</dbReference>
<feature type="non-terminal residue" evidence="3">
    <location>
        <position position="1"/>
    </location>
</feature>
<evidence type="ECO:0000313" key="3">
    <source>
        <dbReference type="EMBL" id="CAI4004342.1"/>
    </source>
</evidence>
<proteinExistence type="inferred from homology"/>
<dbReference type="Pfam" id="PF03171">
    <property type="entry name" value="2OG-FeII_Oxy"/>
    <property type="match status" value="1"/>
</dbReference>
<dbReference type="InterPro" id="IPR027443">
    <property type="entry name" value="IPNS-like_sf"/>
</dbReference>
<gene>
    <name evidence="3" type="ORF">C1SCF055_LOCUS30134</name>
</gene>
<dbReference type="EMBL" id="CAMXCT030003415">
    <property type="protein sequence ID" value="CAL4791654.1"/>
    <property type="molecule type" value="Genomic_DNA"/>
</dbReference>
<dbReference type="GO" id="GO:0046872">
    <property type="term" value="F:metal ion binding"/>
    <property type="evidence" value="ECO:0007669"/>
    <property type="project" value="UniProtKB-KW"/>
</dbReference>
<dbReference type="GO" id="GO:0016491">
    <property type="term" value="F:oxidoreductase activity"/>
    <property type="evidence" value="ECO:0007669"/>
    <property type="project" value="UniProtKB-KW"/>
</dbReference>
<dbReference type="SUPFAM" id="SSF51197">
    <property type="entry name" value="Clavaminate synthase-like"/>
    <property type="match status" value="1"/>
</dbReference>
<evidence type="ECO:0000259" key="2">
    <source>
        <dbReference type="PROSITE" id="PS51471"/>
    </source>
</evidence>
<reference evidence="3" key="1">
    <citation type="submission" date="2022-10" db="EMBL/GenBank/DDBJ databases">
        <authorList>
            <person name="Chen Y."/>
            <person name="Dougan E. K."/>
            <person name="Chan C."/>
            <person name="Rhodes N."/>
            <person name="Thang M."/>
        </authorList>
    </citation>
    <scope>NUCLEOTIDE SEQUENCE</scope>
</reference>
<dbReference type="InterPro" id="IPR005123">
    <property type="entry name" value="Oxoglu/Fe-dep_dioxygenase_dom"/>
</dbReference>
<keyword evidence="1" id="KW-0479">Metal-binding</keyword>
<organism evidence="3">
    <name type="scientific">Cladocopium goreaui</name>
    <dbReference type="NCBI Taxonomy" id="2562237"/>
    <lineage>
        <taxon>Eukaryota</taxon>
        <taxon>Sar</taxon>
        <taxon>Alveolata</taxon>
        <taxon>Dinophyceae</taxon>
        <taxon>Suessiales</taxon>
        <taxon>Symbiodiniaceae</taxon>
        <taxon>Cladocopium</taxon>
    </lineage>
</organism>
<name>A0A9P1D4R6_9DINO</name>
<keyword evidence="1" id="KW-0408">Iron</keyword>
<dbReference type="InterPro" id="IPR050231">
    <property type="entry name" value="Iron_ascorbate_oxido_reductase"/>
</dbReference>
<evidence type="ECO:0000256" key="1">
    <source>
        <dbReference type="RuleBase" id="RU003682"/>
    </source>
</evidence>
<evidence type="ECO:0000313" key="6">
    <source>
        <dbReference type="Proteomes" id="UP001152797"/>
    </source>
</evidence>
<keyword evidence="1" id="KW-0560">Oxidoreductase</keyword>
<comment type="similarity">
    <text evidence="1">Belongs to the iron/ascorbate-dependent oxidoreductase family.</text>
</comment>
<dbReference type="EMBL" id="CAMXCT010003415">
    <property type="protein sequence ID" value="CAI4004342.1"/>
    <property type="molecule type" value="Genomic_DNA"/>
</dbReference>
<feature type="domain" description="Fe2OG dioxygenase" evidence="2">
    <location>
        <begin position="181"/>
        <end position="281"/>
    </location>
</feature>
<keyword evidence="6" id="KW-1185">Reference proteome</keyword>
<dbReference type="OrthoDB" id="288590at2759"/>
<evidence type="ECO:0000313" key="5">
    <source>
        <dbReference type="EMBL" id="CAL4791654.1"/>
    </source>
</evidence>